<dbReference type="PANTHER" id="PTHR22946">
    <property type="entry name" value="DIENELACTONE HYDROLASE DOMAIN-CONTAINING PROTEIN-RELATED"/>
    <property type="match status" value="1"/>
</dbReference>
<dbReference type="InterPro" id="IPR029058">
    <property type="entry name" value="AB_hydrolase_fold"/>
</dbReference>
<proteinExistence type="predicted"/>
<keyword evidence="1" id="KW-0732">Signal</keyword>
<feature type="signal peptide" evidence="1">
    <location>
        <begin position="1"/>
        <end position="20"/>
    </location>
</feature>
<keyword evidence="4" id="KW-1185">Reference proteome</keyword>
<dbReference type="InterPro" id="IPR001375">
    <property type="entry name" value="Peptidase_S9_cat"/>
</dbReference>
<feature type="chain" id="PRO_5047017427" evidence="1">
    <location>
        <begin position="21"/>
        <end position="434"/>
    </location>
</feature>
<feature type="domain" description="Peptidase S9 prolyl oligopeptidase catalytic" evidence="2">
    <location>
        <begin position="244"/>
        <end position="300"/>
    </location>
</feature>
<evidence type="ECO:0000259" key="2">
    <source>
        <dbReference type="Pfam" id="PF00326"/>
    </source>
</evidence>
<evidence type="ECO:0000313" key="4">
    <source>
        <dbReference type="Proteomes" id="UP001200430"/>
    </source>
</evidence>
<dbReference type="EMBL" id="JAKGUD010000006">
    <property type="protein sequence ID" value="MCF4142584.1"/>
    <property type="molecule type" value="Genomic_DNA"/>
</dbReference>
<dbReference type="PANTHER" id="PTHR22946:SF12">
    <property type="entry name" value="CONIDIAL PIGMENT BIOSYNTHESIS PROTEIN AYG1 (AFU_ORTHOLOGUE AFUA_2G17550)"/>
    <property type="match status" value="1"/>
</dbReference>
<comment type="caution">
    <text evidence="3">The sequence shown here is derived from an EMBL/GenBank/DDBJ whole genome shotgun (WGS) entry which is preliminary data.</text>
</comment>
<accession>A0ABS9EPG5</accession>
<dbReference type="RefSeq" id="WP_236099307.1">
    <property type="nucleotide sequence ID" value="NZ_JAKGUD010000006.1"/>
</dbReference>
<dbReference type="SUPFAM" id="SSF53474">
    <property type="entry name" value="alpha/beta-Hydrolases"/>
    <property type="match status" value="1"/>
</dbReference>
<dbReference type="InterPro" id="IPR050261">
    <property type="entry name" value="FrsA_esterase"/>
</dbReference>
<gene>
    <name evidence="3" type="ORF">L2W38_07125</name>
</gene>
<dbReference type="Gene3D" id="3.40.50.1820">
    <property type="entry name" value="alpha/beta hydrolase"/>
    <property type="match status" value="1"/>
</dbReference>
<sequence>MRYALAILLLFFLSIAPSLTEGSENGTIPKGLSRGEILLSYFQDTEMDFQLLRSLGADATGGGSPGEILLAAKDIEEGDPASWSAAFLSLAERVETDGRTRLKRGHEISAGESLLRSASYYRAAEYYGDPTSPETAKWGMKCRKAFIDGMKLSPWKIEELYIPFGEDSLPGYFISSPSNDTPIKTLIAQSGFDGTAEEMYFAVGEAALRRGYNVLLFEGPGQVGKRRFDKESTFVPDTSPALRAVVDFALSRPEIDPEKIALYGASFGGYFALSGAVGESRLKALIVNSPIIDAREYFFAAVGPKFVEMFEKQDLTVEEILKLSKEELPPKYRFSLLNLCIRYGKPSVKTTLEAMQEFHVDEDRIEAMEFPALGMVGEKEGTVPLSQAKRFERLAQKGSLHIFEEKSGANIHCQLDNMPLSWAVALDWLDEQFD</sequence>
<organism evidence="3 4">
    <name type="scientific">Dethiosulfovibrio marinus</name>
    <dbReference type="NCBI Taxonomy" id="133532"/>
    <lineage>
        <taxon>Bacteria</taxon>
        <taxon>Thermotogati</taxon>
        <taxon>Synergistota</taxon>
        <taxon>Synergistia</taxon>
        <taxon>Synergistales</taxon>
        <taxon>Dethiosulfovibrionaceae</taxon>
        <taxon>Dethiosulfovibrio</taxon>
    </lineage>
</organism>
<protein>
    <submittedName>
        <fullName evidence="3">Prolyl oligopeptidase family serine peptidase</fullName>
    </submittedName>
</protein>
<dbReference type="Pfam" id="PF00326">
    <property type="entry name" value="Peptidase_S9"/>
    <property type="match status" value="1"/>
</dbReference>
<dbReference type="Gene3D" id="1.20.1440.110">
    <property type="entry name" value="acylaminoacyl peptidase"/>
    <property type="match status" value="1"/>
</dbReference>
<evidence type="ECO:0000313" key="3">
    <source>
        <dbReference type="EMBL" id="MCF4142584.1"/>
    </source>
</evidence>
<reference evidence="3 4" key="1">
    <citation type="submission" date="2022-01" db="EMBL/GenBank/DDBJ databases">
        <title>Dethiosulfovibrio faecalis sp. nov., a novel proteolytic, non-sulfur-reducing bacterium isolated from a marine aquaculture solid waste bioreactor.</title>
        <authorList>
            <person name="Grabowski S."/>
            <person name="Apolinario E."/>
            <person name="Schneider N."/>
            <person name="Marshall C.W."/>
            <person name="Sowers K.R."/>
        </authorList>
    </citation>
    <scope>NUCLEOTIDE SEQUENCE [LARGE SCALE GENOMIC DNA]</scope>
    <source>
        <strain evidence="3 4">DSM 12537</strain>
    </source>
</reference>
<evidence type="ECO:0000256" key="1">
    <source>
        <dbReference type="SAM" id="SignalP"/>
    </source>
</evidence>
<dbReference type="Proteomes" id="UP001200430">
    <property type="component" value="Unassembled WGS sequence"/>
</dbReference>
<name>A0ABS9EPG5_9BACT</name>